<comment type="caution">
    <text evidence="2">The sequence shown here is derived from an EMBL/GenBank/DDBJ whole genome shotgun (WGS) entry which is preliminary data.</text>
</comment>
<feature type="region of interest" description="Disordered" evidence="1">
    <location>
        <begin position="75"/>
        <end position="99"/>
    </location>
</feature>
<gene>
    <name evidence="2" type="ORF">B296_00046533</name>
</gene>
<protein>
    <submittedName>
        <fullName evidence="2">Uncharacterized protein</fullName>
    </submittedName>
</protein>
<reference evidence="2 3" key="1">
    <citation type="journal article" date="2014" name="Agronomy (Basel)">
        <title>A Draft Genome Sequence for Ensete ventricosum, the Drought-Tolerant Tree Against Hunger.</title>
        <authorList>
            <person name="Harrison J."/>
            <person name="Moore K.A."/>
            <person name="Paszkiewicz K."/>
            <person name="Jones T."/>
            <person name="Grant M."/>
            <person name="Ambacheew D."/>
            <person name="Muzemil S."/>
            <person name="Studholme D.J."/>
        </authorList>
    </citation>
    <scope>NUCLEOTIDE SEQUENCE [LARGE SCALE GENOMIC DNA]</scope>
</reference>
<organism evidence="2 3">
    <name type="scientific">Ensete ventricosum</name>
    <name type="common">Abyssinian banana</name>
    <name type="synonym">Musa ensete</name>
    <dbReference type="NCBI Taxonomy" id="4639"/>
    <lineage>
        <taxon>Eukaryota</taxon>
        <taxon>Viridiplantae</taxon>
        <taxon>Streptophyta</taxon>
        <taxon>Embryophyta</taxon>
        <taxon>Tracheophyta</taxon>
        <taxon>Spermatophyta</taxon>
        <taxon>Magnoliopsida</taxon>
        <taxon>Liliopsida</taxon>
        <taxon>Zingiberales</taxon>
        <taxon>Musaceae</taxon>
        <taxon>Ensete</taxon>
    </lineage>
</organism>
<dbReference type="AlphaFoldDB" id="A0A426Z3H9"/>
<dbReference type="EMBL" id="AMZH03008635">
    <property type="protein sequence ID" value="RRT58530.1"/>
    <property type="molecule type" value="Genomic_DNA"/>
</dbReference>
<proteinExistence type="predicted"/>
<feature type="region of interest" description="Disordered" evidence="1">
    <location>
        <begin position="1"/>
        <end position="52"/>
    </location>
</feature>
<dbReference type="Proteomes" id="UP000287651">
    <property type="component" value="Unassembled WGS sequence"/>
</dbReference>
<evidence type="ECO:0000313" key="3">
    <source>
        <dbReference type="Proteomes" id="UP000287651"/>
    </source>
</evidence>
<name>A0A426Z3H9_ENSVE</name>
<evidence type="ECO:0000313" key="2">
    <source>
        <dbReference type="EMBL" id="RRT58530.1"/>
    </source>
</evidence>
<accession>A0A426Z3H9</accession>
<sequence>MVKSGRPPRPPGGSRRGEKEPQQWIRHVKRDILWGPPDDGEPVSATSRRSSLSVARIGTLRRVPLVSNRYNKVNRRDGVRRASTHRVESDSRGSMESDKTGDWIDPLSILRGFDRVAITSAIGKASEAQPSSSHAEGNVCDDGDVSVCADICACVVGNIGYVGLRISVGGIEGHDAVNT</sequence>
<evidence type="ECO:0000256" key="1">
    <source>
        <dbReference type="SAM" id="MobiDB-lite"/>
    </source>
</evidence>